<protein>
    <recommendedName>
        <fullName evidence="1">DUF7041 domain-containing protein</fullName>
    </recommendedName>
</protein>
<keyword evidence="3" id="KW-1185">Reference proteome</keyword>
<name>A0A8J2JGG3_9HEXA</name>
<dbReference type="Pfam" id="PF23055">
    <property type="entry name" value="DUF7041"/>
    <property type="match status" value="1"/>
</dbReference>
<dbReference type="PANTHER" id="PTHR33327:SF3">
    <property type="entry name" value="RNA-DIRECTED DNA POLYMERASE"/>
    <property type="match status" value="1"/>
</dbReference>
<dbReference type="OrthoDB" id="6436410at2759"/>
<dbReference type="Proteomes" id="UP000708208">
    <property type="component" value="Unassembled WGS sequence"/>
</dbReference>
<dbReference type="InterPro" id="IPR055469">
    <property type="entry name" value="DUF7041"/>
</dbReference>
<comment type="caution">
    <text evidence="2">The sequence shown here is derived from an EMBL/GenBank/DDBJ whole genome shotgun (WGS) entry which is preliminary data.</text>
</comment>
<feature type="non-terminal residue" evidence="2">
    <location>
        <position position="217"/>
    </location>
</feature>
<proteinExistence type="predicted"/>
<dbReference type="EMBL" id="CAJVCH010064460">
    <property type="protein sequence ID" value="CAG7719773.1"/>
    <property type="molecule type" value="Genomic_DNA"/>
</dbReference>
<sequence length="217" mass="24253">MANPDGDNFQDAVGPVVARINVKCPPFWRADPTLWFVQVEAQFANAGISADLTKYNTIIAALEHDVMSEITDIVLSPPNQNKYDNLKNKMIKRFSDSGDKKVSILLNEIILGDQKPSSLFRKMKQLADGQATDNFLKGLWLKKLPENVHTVLVSRNDGIDDLLEAADKMVEIPRNYINAVSSSSSTSTLEQKVELLTQQVGILLKRDQDRSRSHSRS</sequence>
<accession>A0A8J2JGG3</accession>
<evidence type="ECO:0000313" key="3">
    <source>
        <dbReference type="Proteomes" id="UP000708208"/>
    </source>
</evidence>
<dbReference type="PANTHER" id="PTHR33327">
    <property type="entry name" value="ENDONUCLEASE"/>
    <property type="match status" value="1"/>
</dbReference>
<evidence type="ECO:0000259" key="1">
    <source>
        <dbReference type="Pfam" id="PF23055"/>
    </source>
</evidence>
<reference evidence="2" key="1">
    <citation type="submission" date="2021-06" db="EMBL/GenBank/DDBJ databases">
        <authorList>
            <person name="Hodson N. C."/>
            <person name="Mongue J. A."/>
            <person name="Jaron S. K."/>
        </authorList>
    </citation>
    <scope>NUCLEOTIDE SEQUENCE</scope>
</reference>
<dbReference type="AlphaFoldDB" id="A0A8J2JGG3"/>
<gene>
    <name evidence="2" type="ORF">AFUS01_LOCUS9079</name>
</gene>
<feature type="domain" description="DUF7041" evidence="1">
    <location>
        <begin position="25"/>
        <end position="106"/>
    </location>
</feature>
<evidence type="ECO:0000313" key="2">
    <source>
        <dbReference type="EMBL" id="CAG7719773.1"/>
    </source>
</evidence>
<organism evidence="2 3">
    <name type="scientific">Allacma fusca</name>
    <dbReference type="NCBI Taxonomy" id="39272"/>
    <lineage>
        <taxon>Eukaryota</taxon>
        <taxon>Metazoa</taxon>
        <taxon>Ecdysozoa</taxon>
        <taxon>Arthropoda</taxon>
        <taxon>Hexapoda</taxon>
        <taxon>Collembola</taxon>
        <taxon>Symphypleona</taxon>
        <taxon>Sminthuridae</taxon>
        <taxon>Allacma</taxon>
    </lineage>
</organism>